<dbReference type="SUPFAM" id="SSF48452">
    <property type="entry name" value="TPR-like"/>
    <property type="match status" value="1"/>
</dbReference>
<dbReference type="PANTHER" id="PTHR16091:SF3">
    <property type="entry name" value="TETRATRICOPEPTIDE REPEAT PROTEIN 17"/>
    <property type="match status" value="1"/>
</dbReference>
<dbReference type="InterPro" id="IPR019734">
    <property type="entry name" value="TPR_rpt"/>
</dbReference>
<evidence type="ECO:0000313" key="4">
    <source>
        <dbReference type="EMBL" id="RZF45748.1"/>
    </source>
</evidence>
<dbReference type="SMR" id="A0A482XKC9"/>
<dbReference type="GO" id="GO:0005737">
    <property type="term" value="C:cytoplasm"/>
    <property type="evidence" value="ECO:0007669"/>
    <property type="project" value="TreeGrafter"/>
</dbReference>
<dbReference type="OrthoDB" id="79426at2759"/>
<dbReference type="GO" id="GO:0015629">
    <property type="term" value="C:actin cytoskeleton"/>
    <property type="evidence" value="ECO:0007669"/>
    <property type="project" value="TreeGrafter"/>
</dbReference>
<feature type="repeat" description="TPR" evidence="1">
    <location>
        <begin position="287"/>
        <end position="320"/>
    </location>
</feature>
<feature type="compositionally biased region" description="Basic and acidic residues" evidence="2">
    <location>
        <begin position="132"/>
        <end position="142"/>
    </location>
</feature>
<dbReference type="Pfam" id="PF13181">
    <property type="entry name" value="TPR_8"/>
    <property type="match status" value="2"/>
</dbReference>
<gene>
    <name evidence="4" type="ORF">LSTR_LSTR012679</name>
</gene>
<comment type="caution">
    <text evidence="4">The sequence shown here is derived from an EMBL/GenBank/DDBJ whole genome shotgun (WGS) entry which is preliminary data.</text>
</comment>
<dbReference type="InParanoid" id="A0A482XKC9"/>
<evidence type="ECO:0000256" key="2">
    <source>
        <dbReference type="SAM" id="MobiDB-lite"/>
    </source>
</evidence>
<keyword evidence="5" id="KW-1185">Reference proteome</keyword>
<keyword evidence="3" id="KW-0812">Transmembrane</keyword>
<keyword evidence="1" id="KW-0802">TPR repeat</keyword>
<feature type="compositionally biased region" description="Polar residues" evidence="2">
    <location>
        <begin position="103"/>
        <end position="120"/>
    </location>
</feature>
<dbReference type="SMART" id="SM00028">
    <property type="entry name" value="TPR"/>
    <property type="match status" value="3"/>
</dbReference>
<dbReference type="PANTHER" id="PTHR16091">
    <property type="entry name" value="TTC17 PROTEIN"/>
    <property type="match status" value="1"/>
</dbReference>
<dbReference type="Proteomes" id="UP000291343">
    <property type="component" value="Unassembled WGS sequence"/>
</dbReference>
<keyword evidence="3" id="KW-1133">Transmembrane helix</keyword>
<dbReference type="InterPro" id="IPR011990">
    <property type="entry name" value="TPR-like_helical_dom_sf"/>
</dbReference>
<feature type="compositionally biased region" description="Low complexity" evidence="2">
    <location>
        <begin position="121"/>
        <end position="131"/>
    </location>
</feature>
<evidence type="ECO:0000256" key="3">
    <source>
        <dbReference type="SAM" id="Phobius"/>
    </source>
</evidence>
<evidence type="ECO:0000256" key="1">
    <source>
        <dbReference type="PROSITE-ProRule" id="PRU00339"/>
    </source>
</evidence>
<accession>A0A482XKC9</accession>
<feature type="repeat" description="TPR" evidence="1">
    <location>
        <begin position="250"/>
        <end position="283"/>
    </location>
</feature>
<feature type="transmembrane region" description="Helical" evidence="3">
    <location>
        <begin position="338"/>
        <end position="358"/>
    </location>
</feature>
<evidence type="ECO:0000313" key="5">
    <source>
        <dbReference type="Proteomes" id="UP000291343"/>
    </source>
</evidence>
<proteinExistence type="predicted"/>
<sequence>MSEIPCLTYMALYILSFHILQSNSRTSTLWKLNAEDGKIIEASHFPKLVTLSSSAQQEEIEDDPIFNIITSTVIHYGKTWTKRSADSSDNLYCTNCENLNSTSRELSGSQNVTSPPNVTLSTKSSKKPSSSPDKKQSADKKSSPIPPSSDNEQLDCGKTVNFTYYDSLVGIANRMSHPNVPEPTVALIFKKRGAEFDVEALERRLMKAKREKPKSVQLYNQIGNFFRIKGDTYRSIECFRRALAVSPHNAEVLLNLARVLFNLQYLDDAIYLTRRSLEVQPPDKSAWMQYYTLGEIFKAYGHYQEAALHLRHCLELRPEFEPALALLRDMDTLPDNTIHIYTLLIIICLVLGVLLVIVSSVDANLETDFDQKSGNSASSSATSHRHHFNRAMAMRSLKMGGGSLRSSGAKRGAGGNGGG</sequence>
<dbReference type="FunFam" id="1.25.40.10:FF:001003">
    <property type="entry name" value="AGAP000499-PA"/>
    <property type="match status" value="1"/>
</dbReference>
<reference evidence="4 5" key="1">
    <citation type="journal article" date="2017" name="Gigascience">
        <title>Genome sequence of the small brown planthopper, Laodelphax striatellus.</title>
        <authorList>
            <person name="Zhu J."/>
            <person name="Jiang F."/>
            <person name="Wang X."/>
            <person name="Yang P."/>
            <person name="Bao Y."/>
            <person name="Zhao W."/>
            <person name="Wang W."/>
            <person name="Lu H."/>
            <person name="Wang Q."/>
            <person name="Cui N."/>
            <person name="Li J."/>
            <person name="Chen X."/>
            <person name="Luo L."/>
            <person name="Yu J."/>
            <person name="Kang L."/>
            <person name="Cui F."/>
        </authorList>
    </citation>
    <scope>NUCLEOTIDE SEQUENCE [LARGE SCALE GENOMIC DNA]</scope>
    <source>
        <strain evidence="4">Lst14</strain>
    </source>
</reference>
<dbReference type="InterPro" id="IPR052630">
    <property type="entry name" value="TTC17"/>
</dbReference>
<protein>
    <submittedName>
        <fullName evidence="4">Uncharacterized protein</fullName>
    </submittedName>
</protein>
<feature type="region of interest" description="Disordered" evidence="2">
    <location>
        <begin position="103"/>
        <end position="154"/>
    </location>
</feature>
<feature type="repeat" description="TPR" evidence="1">
    <location>
        <begin position="216"/>
        <end position="249"/>
    </location>
</feature>
<dbReference type="EMBL" id="QKKF02008347">
    <property type="protein sequence ID" value="RZF45748.1"/>
    <property type="molecule type" value="Genomic_DNA"/>
</dbReference>
<keyword evidence="3" id="KW-0472">Membrane</keyword>
<organism evidence="4 5">
    <name type="scientific">Laodelphax striatellus</name>
    <name type="common">Small brown planthopper</name>
    <name type="synonym">Delphax striatella</name>
    <dbReference type="NCBI Taxonomy" id="195883"/>
    <lineage>
        <taxon>Eukaryota</taxon>
        <taxon>Metazoa</taxon>
        <taxon>Ecdysozoa</taxon>
        <taxon>Arthropoda</taxon>
        <taxon>Hexapoda</taxon>
        <taxon>Insecta</taxon>
        <taxon>Pterygota</taxon>
        <taxon>Neoptera</taxon>
        <taxon>Paraneoptera</taxon>
        <taxon>Hemiptera</taxon>
        <taxon>Auchenorrhyncha</taxon>
        <taxon>Fulgoroidea</taxon>
        <taxon>Delphacidae</taxon>
        <taxon>Criomorphinae</taxon>
        <taxon>Laodelphax</taxon>
    </lineage>
</organism>
<dbReference type="PROSITE" id="PS50005">
    <property type="entry name" value="TPR"/>
    <property type="match status" value="3"/>
</dbReference>
<dbReference type="GO" id="GO:0030041">
    <property type="term" value="P:actin filament polymerization"/>
    <property type="evidence" value="ECO:0007669"/>
    <property type="project" value="TreeGrafter"/>
</dbReference>
<dbReference type="AlphaFoldDB" id="A0A482XKC9"/>
<name>A0A482XKC9_LAOST</name>
<dbReference type="Gene3D" id="1.25.40.10">
    <property type="entry name" value="Tetratricopeptide repeat domain"/>
    <property type="match status" value="1"/>
</dbReference>